<dbReference type="InterPro" id="IPR023772">
    <property type="entry name" value="DNA-bd_HTH_TetR-type_CS"/>
</dbReference>
<feature type="DNA-binding region" description="H-T-H motif" evidence="2">
    <location>
        <begin position="48"/>
        <end position="67"/>
    </location>
</feature>
<sequence>MSSLATGPDTVKEIPTQVKNQDLVARRRSQIVDAAVEMFLQKGFHRTTTRQIARAAGISNGLLYEYVSTKEDILYLVCDAIHAEMQRAVTDALARPANGGHPLAAVIRQYFLVCHRMGDHILLIYQETQSLPGKWRKVVLENEMRITRLFRKAIDQLVRQGALPPLDGSGRELIAHNISVLGHMWAFRRWSLAGHYTIDEYIRIQTDFILNCCREAETGQPTAVTGRTAAGADKNL</sequence>
<dbReference type="InterPro" id="IPR001647">
    <property type="entry name" value="HTH_TetR"/>
</dbReference>
<gene>
    <name evidence="4" type="ORF">MRX98_17225</name>
</gene>
<dbReference type="InterPro" id="IPR009057">
    <property type="entry name" value="Homeodomain-like_sf"/>
</dbReference>
<dbReference type="Gene3D" id="1.10.10.60">
    <property type="entry name" value="Homeodomain-like"/>
    <property type="match status" value="1"/>
</dbReference>
<dbReference type="InterPro" id="IPR036271">
    <property type="entry name" value="Tet_transcr_reg_TetR-rel_C_sf"/>
</dbReference>
<dbReference type="PRINTS" id="PR00455">
    <property type="entry name" value="HTHTETR"/>
</dbReference>
<dbReference type="InterPro" id="IPR050109">
    <property type="entry name" value="HTH-type_TetR-like_transc_reg"/>
</dbReference>
<dbReference type="Gene3D" id="1.10.357.10">
    <property type="entry name" value="Tetracycline Repressor, domain 2"/>
    <property type="match status" value="1"/>
</dbReference>
<keyword evidence="1 2" id="KW-0238">DNA-binding</keyword>
<dbReference type="GO" id="GO:0003700">
    <property type="term" value="F:DNA-binding transcription factor activity"/>
    <property type="evidence" value="ECO:0007669"/>
    <property type="project" value="TreeGrafter"/>
</dbReference>
<evidence type="ECO:0000313" key="4">
    <source>
        <dbReference type="EMBL" id="MCJ8502329.1"/>
    </source>
</evidence>
<dbReference type="PROSITE" id="PS01081">
    <property type="entry name" value="HTH_TETR_1"/>
    <property type="match status" value="1"/>
</dbReference>
<dbReference type="Pfam" id="PF17932">
    <property type="entry name" value="TetR_C_24"/>
    <property type="match status" value="1"/>
</dbReference>
<reference evidence="4" key="1">
    <citation type="submission" date="2022-04" db="EMBL/GenBank/DDBJ databases">
        <title>Desulfatitalea alkaliphila sp. nov., a novel anaerobic sulfate-reducing bacterium isolated from terrestrial mud volcano, Taman Peninsula, Russia.</title>
        <authorList>
            <person name="Khomyakova M.A."/>
            <person name="Merkel A.Y."/>
            <person name="Slobodkin A.I."/>
        </authorList>
    </citation>
    <scope>NUCLEOTIDE SEQUENCE</scope>
    <source>
        <strain evidence="4">M08but</strain>
    </source>
</reference>
<organism evidence="4 5">
    <name type="scientific">Desulfatitalea alkaliphila</name>
    <dbReference type="NCBI Taxonomy" id="2929485"/>
    <lineage>
        <taxon>Bacteria</taxon>
        <taxon>Pseudomonadati</taxon>
        <taxon>Thermodesulfobacteriota</taxon>
        <taxon>Desulfobacteria</taxon>
        <taxon>Desulfobacterales</taxon>
        <taxon>Desulfosarcinaceae</taxon>
        <taxon>Desulfatitalea</taxon>
    </lineage>
</organism>
<dbReference type="Pfam" id="PF00440">
    <property type="entry name" value="TetR_N"/>
    <property type="match status" value="1"/>
</dbReference>
<dbReference type="RefSeq" id="WP_246912925.1">
    <property type="nucleotide sequence ID" value="NZ_JALJRB010000024.1"/>
</dbReference>
<evidence type="ECO:0000256" key="1">
    <source>
        <dbReference type="ARBA" id="ARBA00023125"/>
    </source>
</evidence>
<name>A0AA41R4R2_9BACT</name>
<evidence type="ECO:0000256" key="2">
    <source>
        <dbReference type="PROSITE-ProRule" id="PRU00335"/>
    </source>
</evidence>
<dbReference type="GO" id="GO:0000976">
    <property type="term" value="F:transcription cis-regulatory region binding"/>
    <property type="evidence" value="ECO:0007669"/>
    <property type="project" value="TreeGrafter"/>
</dbReference>
<comment type="caution">
    <text evidence="4">The sequence shown here is derived from an EMBL/GenBank/DDBJ whole genome shotgun (WGS) entry which is preliminary data.</text>
</comment>
<dbReference type="Proteomes" id="UP001165427">
    <property type="component" value="Unassembled WGS sequence"/>
</dbReference>
<dbReference type="PANTHER" id="PTHR30055">
    <property type="entry name" value="HTH-TYPE TRANSCRIPTIONAL REGULATOR RUTR"/>
    <property type="match status" value="1"/>
</dbReference>
<dbReference type="PROSITE" id="PS50977">
    <property type="entry name" value="HTH_TETR_2"/>
    <property type="match status" value="1"/>
</dbReference>
<dbReference type="PANTHER" id="PTHR30055:SF226">
    <property type="entry name" value="HTH-TYPE TRANSCRIPTIONAL REGULATOR PKSA"/>
    <property type="match status" value="1"/>
</dbReference>
<proteinExistence type="predicted"/>
<feature type="domain" description="HTH tetR-type" evidence="3">
    <location>
        <begin position="25"/>
        <end position="85"/>
    </location>
</feature>
<dbReference type="EMBL" id="JALJRB010000024">
    <property type="protein sequence ID" value="MCJ8502329.1"/>
    <property type="molecule type" value="Genomic_DNA"/>
</dbReference>
<protein>
    <submittedName>
        <fullName evidence="4">TetR/AcrR family transcriptional regulator</fullName>
    </submittedName>
</protein>
<evidence type="ECO:0000259" key="3">
    <source>
        <dbReference type="PROSITE" id="PS50977"/>
    </source>
</evidence>
<dbReference type="SUPFAM" id="SSF46689">
    <property type="entry name" value="Homeodomain-like"/>
    <property type="match status" value="1"/>
</dbReference>
<evidence type="ECO:0000313" key="5">
    <source>
        <dbReference type="Proteomes" id="UP001165427"/>
    </source>
</evidence>
<dbReference type="SUPFAM" id="SSF48498">
    <property type="entry name" value="Tetracyclin repressor-like, C-terminal domain"/>
    <property type="match status" value="1"/>
</dbReference>
<dbReference type="InterPro" id="IPR041490">
    <property type="entry name" value="KstR2_TetR_C"/>
</dbReference>
<dbReference type="AlphaFoldDB" id="A0AA41R4R2"/>
<accession>A0AA41R4R2</accession>
<keyword evidence="5" id="KW-1185">Reference proteome</keyword>